<dbReference type="InterPro" id="IPR020479">
    <property type="entry name" value="HD_metazoa"/>
</dbReference>
<keyword evidence="2 4" id="KW-0371">Homeobox</keyword>
<gene>
    <name evidence="8" type="primary">cnox-2</name>
</gene>
<reference evidence="8" key="1">
    <citation type="submission" date="2004-12" db="EMBL/GenBank/DDBJ databases">
        <authorList>
            <person name="Galliot B."/>
        </authorList>
    </citation>
    <scope>NUCLEOTIDE SEQUENCE</scope>
    <source>
        <strain evidence="8">Hvi-mh</strain>
    </source>
</reference>
<dbReference type="InterPro" id="IPR009057">
    <property type="entry name" value="Homeodomain-like_sf"/>
</dbReference>
<dbReference type="InterPro" id="IPR001356">
    <property type="entry name" value="HD"/>
</dbReference>
<proteinExistence type="predicted"/>
<evidence type="ECO:0000256" key="5">
    <source>
        <dbReference type="RuleBase" id="RU000682"/>
    </source>
</evidence>
<evidence type="ECO:0000256" key="4">
    <source>
        <dbReference type="PROSITE-ProRule" id="PRU00108"/>
    </source>
</evidence>
<dbReference type="PRINTS" id="PR00024">
    <property type="entry name" value="HOMEOBOX"/>
</dbReference>
<evidence type="ECO:0000256" key="6">
    <source>
        <dbReference type="SAM" id="MobiDB-lite"/>
    </source>
</evidence>
<evidence type="ECO:0000259" key="7">
    <source>
        <dbReference type="PROSITE" id="PS50071"/>
    </source>
</evidence>
<keyword evidence="3 4" id="KW-0539">Nucleus</keyword>
<dbReference type="PANTHER" id="PTHR45664">
    <property type="entry name" value="PROTEIN ZERKNUELLT 1-RELATED"/>
    <property type="match status" value="1"/>
</dbReference>
<dbReference type="Gene3D" id="1.10.10.60">
    <property type="entry name" value="Homeodomain-like"/>
    <property type="match status" value="1"/>
</dbReference>
<dbReference type="PROSITE" id="PS50071">
    <property type="entry name" value="HOMEOBOX_2"/>
    <property type="match status" value="1"/>
</dbReference>
<feature type="region of interest" description="Disordered" evidence="6">
    <location>
        <begin position="30"/>
        <end position="63"/>
    </location>
</feature>
<accession>Q2UZ91</accession>
<dbReference type="GO" id="GO:0005634">
    <property type="term" value="C:nucleus"/>
    <property type="evidence" value="ECO:0007669"/>
    <property type="project" value="UniProtKB-SubCell"/>
</dbReference>
<feature type="domain" description="Homeobox" evidence="7">
    <location>
        <begin position="180"/>
        <end position="240"/>
    </location>
</feature>
<keyword evidence="1 4" id="KW-0238">DNA-binding</keyword>
<evidence type="ECO:0000256" key="3">
    <source>
        <dbReference type="ARBA" id="ARBA00023242"/>
    </source>
</evidence>
<comment type="subcellular location">
    <subcellularLocation>
        <location evidence="4 5">Nucleus</location>
    </subcellularLocation>
</comment>
<name>Q2UZ91_HYDVD</name>
<dbReference type="PANTHER" id="PTHR45664:SF12">
    <property type="entry name" value="PANCREAS_DUODENUM HOMEOBOX PROTEIN 1"/>
    <property type="match status" value="1"/>
</dbReference>
<feature type="compositionally biased region" description="Low complexity" evidence="6">
    <location>
        <begin position="51"/>
        <end position="62"/>
    </location>
</feature>
<dbReference type="SUPFAM" id="SSF46689">
    <property type="entry name" value="Homeodomain-like"/>
    <property type="match status" value="1"/>
</dbReference>
<dbReference type="PROSITE" id="PS00027">
    <property type="entry name" value="HOMEOBOX_1"/>
    <property type="match status" value="1"/>
</dbReference>
<dbReference type="InterPro" id="IPR017970">
    <property type="entry name" value="Homeobox_CS"/>
</dbReference>
<protein>
    <submittedName>
        <fullName evidence="8">Cnox-2 homeoprotein</fullName>
    </submittedName>
</protein>
<organism evidence="8">
    <name type="scientific">Hydra viridissima</name>
    <name type="common">Green hydra</name>
    <name type="synonym">Chlorohydra viridissima</name>
    <dbReference type="NCBI Taxonomy" id="6082"/>
    <lineage>
        <taxon>Eukaryota</taxon>
        <taxon>Metazoa</taxon>
        <taxon>Cnidaria</taxon>
        <taxon>Hydrozoa</taxon>
        <taxon>Hydroidolina</taxon>
        <taxon>Anthoathecata</taxon>
        <taxon>Aplanulata</taxon>
        <taxon>Hydridae</taxon>
        <taxon>Hydra</taxon>
    </lineage>
</organism>
<dbReference type="AlphaFoldDB" id="Q2UZ91"/>
<evidence type="ECO:0000256" key="1">
    <source>
        <dbReference type="ARBA" id="ARBA00023125"/>
    </source>
</evidence>
<sequence length="256" mass="29851">MSTSFLIDSIIHEKEKFKMRQQPATAFLFRESSPSDRSPSYSPVASMIRYSPSSSPRSLDSPVNQLERHPLERVHQVISCVRGPSMCNCCRPHPVQPICTVCESREPGEGASSQYPYTREPHEHSPRDLYGIERSRLYPITSPLHGQRAQFSPNYVYDLEVRHTRQLQLQHQQQEEDLFGKSKRIRTAYTSIQLLELEKEFQNNRYLSRLRRIQIAAILDLTEKQVKIWFQNRRVKWKKDKKGYSYSPIGSPSSPE</sequence>
<dbReference type="Pfam" id="PF00046">
    <property type="entry name" value="Homeodomain"/>
    <property type="match status" value="1"/>
</dbReference>
<dbReference type="GO" id="GO:0000981">
    <property type="term" value="F:DNA-binding transcription factor activity, RNA polymerase II-specific"/>
    <property type="evidence" value="ECO:0007669"/>
    <property type="project" value="InterPro"/>
</dbReference>
<evidence type="ECO:0000313" key="8">
    <source>
        <dbReference type="EMBL" id="CAI38829.1"/>
    </source>
</evidence>
<dbReference type="EMBL" id="AJ871179">
    <property type="protein sequence ID" value="CAI38829.1"/>
    <property type="molecule type" value="Genomic_DNA"/>
</dbReference>
<dbReference type="GO" id="GO:0045944">
    <property type="term" value="P:positive regulation of transcription by RNA polymerase II"/>
    <property type="evidence" value="ECO:0007669"/>
    <property type="project" value="UniProtKB-ARBA"/>
</dbReference>
<dbReference type="SMART" id="SM00389">
    <property type="entry name" value="HOX"/>
    <property type="match status" value="1"/>
</dbReference>
<feature type="DNA-binding region" description="Homeobox" evidence="4">
    <location>
        <begin position="182"/>
        <end position="241"/>
    </location>
</feature>
<dbReference type="CDD" id="cd00086">
    <property type="entry name" value="homeodomain"/>
    <property type="match status" value="1"/>
</dbReference>
<dbReference type="GO" id="GO:0000978">
    <property type="term" value="F:RNA polymerase II cis-regulatory region sequence-specific DNA binding"/>
    <property type="evidence" value="ECO:0007669"/>
    <property type="project" value="TreeGrafter"/>
</dbReference>
<evidence type="ECO:0000256" key="2">
    <source>
        <dbReference type="ARBA" id="ARBA00023155"/>
    </source>
</evidence>